<evidence type="ECO:0000313" key="2">
    <source>
        <dbReference type="Proteomes" id="UP000242875"/>
    </source>
</evidence>
<protein>
    <submittedName>
        <fullName evidence="1">Uncharacterized protein</fullName>
    </submittedName>
</protein>
<proteinExistence type="predicted"/>
<keyword evidence="2" id="KW-1185">Reference proteome</keyword>
<dbReference type="AlphaFoldDB" id="A0A261Y5A1"/>
<dbReference type="OrthoDB" id="3344950at2759"/>
<sequence>MATKETCELDAAHPPKPKAVESFEAVLPQIKAELVASRSRWDKHEPRMYSRVHGISNVALTNFTASDLVLVRHGVTAYGHIIFGKFRLHCLDDAYLHVRIWTDSEGDVKFHSIYTEEGDKDEDEQPHSFRAIMTEKDPLEWFDE</sequence>
<name>A0A261Y5A1_9FUNG</name>
<evidence type="ECO:0000313" key="1">
    <source>
        <dbReference type="EMBL" id="OZJ05777.1"/>
    </source>
</evidence>
<gene>
    <name evidence="1" type="ORF">BZG36_01305</name>
</gene>
<organism evidence="1 2">
    <name type="scientific">Bifiguratus adelaidae</name>
    <dbReference type="NCBI Taxonomy" id="1938954"/>
    <lineage>
        <taxon>Eukaryota</taxon>
        <taxon>Fungi</taxon>
        <taxon>Fungi incertae sedis</taxon>
        <taxon>Mucoromycota</taxon>
        <taxon>Mucoromycotina</taxon>
        <taxon>Endogonomycetes</taxon>
        <taxon>Endogonales</taxon>
        <taxon>Endogonales incertae sedis</taxon>
        <taxon>Bifiguratus</taxon>
    </lineage>
</organism>
<accession>A0A261Y5A1</accession>
<comment type="caution">
    <text evidence="1">The sequence shown here is derived from an EMBL/GenBank/DDBJ whole genome shotgun (WGS) entry which is preliminary data.</text>
</comment>
<reference evidence="1 2" key="1">
    <citation type="journal article" date="2017" name="Mycologia">
        <title>Bifiguratus adelaidae, gen. et sp. nov., a new member of Mucoromycotina in endophytic and soil-dwelling habitats.</title>
        <authorList>
            <person name="Torres-Cruz T.J."/>
            <person name="Billingsley Tobias T.L."/>
            <person name="Almatruk M."/>
            <person name="Hesse C."/>
            <person name="Kuske C.R."/>
            <person name="Desiro A."/>
            <person name="Benucci G.M."/>
            <person name="Bonito G."/>
            <person name="Stajich J.E."/>
            <person name="Dunlap C."/>
            <person name="Arnold A.E."/>
            <person name="Porras-Alfaro A."/>
        </authorList>
    </citation>
    <scope>NUCLEOTIDE SEQUENCE [LARGE SCALE GENOMIC DNA]</scope>
    <source>
        <strain evidence="1 2">AZ0501</strain>
    </source>
</reference>
<dbReference type="Proteomes" id="UP000242875">
    <property type="component" value="Unassembled WGS sequence"/>
</dbReference>
<dbReference type="EMBL" id="MVBO01000010">
    <property type="protein sequence ID" value="OZJ05777.1"/>
    <property type="molecule type" value="Genomic_DNA"/>
</dbReference>